<feature type="domain" description="BEACH-type PH" evidence="3">
    <location>
        <begin position="1994"/>
        <end position="2097"/>
    </location>
</feature>
<dbReference type="Gene3D" id="2.30.29.30">
    <property type="entry name" value="Pleckstrin-homology domain (PH domain)/Phosphotyrosine-binding domain (PTB)"/>
    <property type="match status" value="1"/>
</dbReference>
<gene>
    <name evidence="4" type="ORF">TRFO_16917</name>
</gene>
<dbReference type="EMBL" id="MLAK01000550">
    <property type="protein sequence ID" value="OHT12971.1"/>
    <property type="molecule type" value="Genomic_DNA"/>
</dbReference>
<dbReference type="SUPFAM" id="SSF50978">
    <property type="entry name" value="WD40 repeat-like"/>
    <property type="match status" value="1"/>
</dbReference>
<dbReference type="InterPro" id="IPR023362">
    <property type="entry name" value="PH-BEACH_dom"/>
</dbReference>
<dbReference type="Pfam" id="PF14844">
    <property type="entry name" value="PH_BEACH"/>
    <property type="match status" value="1"/>
</dbReference>
<dbReference type="Gene3D" id="2.130.10.10">
    <property type="entry name" value="YVTN repeat-like/Quinoprotein amine dehydrogenase"/>
    <property type="match status" value="1"/>
</dbReference>
<dbReference type="SUPFAM" id="SSF81837">
    <property type="entry name" value="BEACH domain"/>
    <property type="match status" value="1"/>
</dbReference>
<sequence>MVNSLNFKIYTQKELYENDDKLDNDNEQYLIHFFKLDEEIHNSFWDFVIFFIENRHKIKHIPKVMDLMTVLTYRFLIQYDILFQKFFKAVLSNHENTDFFLNCQLIIPLVYSLPSDCIRTALNIISNFTFDLTQIFLAPSLVVTKPFINAIINTTLDGCLSIFSDSTQMKVIHFPVIQIILVYFYSHWPLIGTNNISDDGLQNINKITNFILKIPPSLISVDMENFTNLIIKNSYQCLDLISKTEISKSQINHVFEIGISIIKILTFFSRINNDLKSKIANDEHKITILLFILWTLDNFPLTDFKFDEDLHSKDENKSYKTNQTNISMKNLTNFEFINENTFSEPFYINDIENEKINDYSNQRKGRILNMSSVGDINKQLWKVSVIQERDYIKENCDLSKYFKMQHTELFTAIRLLFAQLLENSAFVNSFVISYFQIMNKLFDFDGDKTNIIEDKQLDISHMFHIDEHCLTLSLQFFIILLFSQFESKNIKKAVSSTNKGWPTIFHYFFFSPKINHWANPSPYFCFCFDIRSIIYKFTVRCFSLSKENEQLFNTLYNLFVLSEPQVFEESIHLFKQLFKINPVYFVEASSKTGIIEMFICQSIKLQNLHINLIKANAQDIDKVRRTRIYLFDFFDLFLTDLVSASYFFKLPFFSKFVISLLFEKNIATFATNLLQRGILLQNLTEIFKNLQFMFQTCLKEMHDLKWIKMINILLENTQNAFNLNRPRIMKQMKEQNILLQISQFPNAVVLANPNEFTNESIDPNSEYSKLIQNVLYVILVLSHGNQEYQIYITSTESLLDNISKALSKIVFGEDILNLLLELVFEQKMDVNNLPTRANIQNHFALPFFFNSTKHLEIHGNLMSFLSRVCIDSVSNRLRIYQANLQNIIIDWLSKFPAENKISPSRARSLTESLNLFSVVSQYVFSVSTLYKCIRILKPINSESRMWWTNYLISLFSTYIENSKEASPTAFFYMDGFRSGFDLPVIPFNKIFKGFTFICRIMLDSCEKSGKLKYSTLLYMESMSNVAMEILFVDTKLKISTFSEKHPKYNFECFIDDFDFQGNTWYDLIISFSKFDCTLYINGYKVFFRQMKIPFKNDIINTVIANNKSKNSQLVGNISCFYFLSGVVDNSIAYAFHSLPKDFVFGFSSSELQLYSGLPLQLFNGEIESALFIGANARMATQNECFNFSTQNSIGNAKFKGYAFPFSVSFIDIVAYSGGVKLFLPLFEQVNSRIYEASRKEDNVQFLQNLIALFANFFTHSLSLEKEFVKDKGFNAISYLLTKINPNFINRSILLELVSLWNRINKVHYESMITSVWLNFTLWDTLTFDSQQFFYTRVLITLIEENQILFSKKLFICEFMSVIARQTNKDIRAVMWPIVISLARTIFPEDDQDCLFSACFSCRSIEFQLESLTIMYQLTSEQLHNCHFLFLRNGSYSPFLQLLHSPREDIRVWGLKFLFMINSFHICNEISFDKIIYRASLEIEPANFTSKTWDTLISITFDCNNIILASIEFTLPLLCSYSHYFLIDQIENFINRLSKSNNFHFITKCKNWYFWLFYLYNQLSLPFDSNHAYFNLFADVCANLALNEQYTMFNNSMAFLTYLLVQARLNTTMIISRILEKIMFAATATQVSPQLYTLIVQYVIHHLFFISKKESYSSNVQLYFKHDIQMCETLNLSISGHQSLEQFLGMFTECIVLPYTFSARIDHKGEWNDYNLALSFIDFMCRIADLSTINNKTPMQSPFVRFPKISSADLIAYVSGFIIKSNPSQASYVNLKINHFFGITENANTSNSLNLYNSVSNNYNNSYKILNCMLHKDNSDSFAKWLEIFQSLCGYYFDIAKNQISALWTQLNPMMQSLSKGAADEFDYYLFLENCITQIQTRQKRANLISQKIASHLKGKISSNGGPWADHNATIHWKYSRKIDAFKRHILMKPNYNFNDHVGAALKRDQSLNQIARLEYERWIETQPQRQTEEEEEIEENKHVKNQGDDAKNSAHQIISDIDAEAKLITIASVYEGTFYISNKQICFTGTKISDEYGYSIGNSNSKTIQIDLDGLIWVLHRSYLHMDHGLEFFFSNGMSYFFFFSGKVRNSIIRFLSFKKIEIVQNCDSMKLISDQKITEKWQNGSISTYEYIMLLNFFSGRTFNDLSQYPVFPWIIADYESEKLDLSKQSTYRDLSKPIGALNEQRLQKLKKEYEECPDPYSKCLYRCHYSTAYNVLHFMIRVEPFTTMHIQMQDGKFDSPNRLFTSIPKSYRACTSTLHDFRELIPEFFTLPDFLINKDKFNLACADGNDVTLPKWALNPADFISKHREALESEYVGQNINKWIDLIFGCKQTGKAAEEANNTFHSFCYEGIITKDVLNNPSKLLEIQRHAGSFGITPRQLFVTPHPPRLSIKIPRFFPAPMFSVKYDTGCKIVSINSIGDEMQVLTIDRNLLILKTEKNAQCELISKIQVPFYLGSNRCTCYFAKHNIFAAISPPEDSFHAYGLDQSNFSHLFSFRQKFSSPLSACAAGDNTLMLLSQDGSINVWEIRNSSKSIIQKYRRNHHFVSTTDAYGNGNIGLIASCDLTKRVVLTDLATGSFIRSWYITDPSLIPQRVMLFDSGFVSILCEIISQNDKRTVIQTFSLDAEIVGAYDHIGQMCSWIPLNFRNGTSYVALSYEDCNFVILHIPDLKIALSVSFKNMITGISFNNESQELFLSDSHGKVFLANI</sequence>
<evidence type="ECO:0000259" key="2">
    <source>
        <dbReference type="PROSITE" id="PS50197"/>
    </source>
</evidence>
<dbReference type="Gene3D" id="1.10.1540.10">
    <property type="entry name" value="BEACH domain"/>
    <property type="match status" value="1"/>
</dbReference>
<dbReference type="InterPro" id="IPR000409">
    <property type="entry name" value="BEACH_dom"/>
</dbReference>
<evidence type="ECO:0000256" key="1">
    <source>
        <dbReference type="SAM" id="MobiDB-lite"/>
    </source>
</evidence>
<dbReference type="VEuPathDB" id="TrichDB:TRFO_16917"/>
<dbReference type="PROSITE" id="PS50197">
    <property type="entry name" value="BEACH"/>
    <property type="match status" value="1"/>
</dbReference>
<evidence type="ECO:0000313" key="4">
    <source>
        <dbReference type="EMBL" id="OHT12971.1"/>
    </source>
</evidence>
<dbReference type="Pfam" id="PF02138">
    <property type="entry name" value="Beach"/>
    <property type="match status" value="1"/>
</dbReference>
<dbReference type="InterPro" id="IPR031570">
    <property type="entry name" value="NBEA/BDCP_DUF4704"/>
</dbReference>
<dbReference type="InterPro" id="IPR036322">
    <property type="entry name" value="WD40_repeat_dom_sf"/>
</dbReference>
<dbReference type="InterPro" id="IPR050865">
    <property type="entry name" value="BEACH_Domain"/>
</dbReference>
<comment type="caution">
    <text evidence="4">The sequence shown here is derived from an EMBL/GenBank/DDBJ whole genome shotgun (WGS) entry which is preliminary data.</text>
</comment>
<dbReference type="PROSITE" id="PS51783">
    <property type="entry name" value="PH_BEACH"/>
    <property type="match status" value="1"/>
</dbReference>
<dbReference type="InterPro" id="IPR036372">
    <property type="entry name" value="BEACH_dom_sf"/>
</dbReference>
<dbReference type="CDD" id="cd06071">
    <property type="entry name" value="Beach"/>
    <property type="match status" value="1"/>
</dbReference>
<protein>
    <recommendedName>
        <fullName evidence="6">Beige/BEACH domain containing protein</fullName>
    </recommendedName>
</protein>
<evidence type="ECO:0008006" key="6">
    <source>
        <dbReference type="Google" id="ProtNLM"/>
    </source>
</evidence>
<dbReference type="Proteomes" id="UP000179807">
    <property type="component" value="Unassembled WGS sequence"/>
</dbReference>
<feature type="region of interest" description="Disordered" evidence="1">
    <location>
        <begin position="1966"/>
        <end position="1991"/>
    </location>
</feature>
<evidence type="ECO:0000313" key="5">
    <source>
        <dbReference type="Proteomes" id="UP000179807"/>
    </source>
</evidence>
<evidence type="ECO:0000259" key="3">
    <source>
        <dbReference type="PROSITE" id="PS51783"/>
    </source>
</evidence>
<dbReference type="PANTHER" id="PTHR13743">
    <property type="entry name" value="BEIGE/BEACH-RELATED"/>
    <property type="match status" value="1"/>
</dbReference>
<dbReference type="RefSeq" id="XP_068366107.1">
    <property type="nucleotide sequence ID" value="XM_068499274.1"/>
</dbReference>
<dbReference type="OrthoDB" id="10254771at2759"/>
<dbReference type="Pfam" id="PF15787">
    <property type="entry name" value="DUF4704"/>
    <property type="match status" value="1"/>
</dbReference>
<name>A0A1J4KP11_9EUKA</name>
<dbReference type="PANTHER" id="PTHR13743:SF112">
    <property type="entry name" value="BEACH DOMAIN-CONTAINING PROTEIN"/>
    <property type="match status" value="1"/>
</dbReference>
<proteinExistence type="predicted"/>
<feature type="domain" description="BEACH" evidence="2">
    <location>
        <begin position="2107"/>
        <end position="2391"/>
    </location>
</feature>
<keyword evidence="5" id="KW-1185">Reference proteome</keyword>
<dbReference type="InterPro" id="IPR011993">
    <property type="entry name" value="PH-like_dom_sf"/>
</dbReference>
<reference evidence="4" key="1">
    <citation type="submission" date="2016-10" db="EMBL/GenBank/DDBJ databases">
        <authorList>
            <person name="Benchimol M."/>
            <person name="Almeida L.G."/>
            <person name="Vasconcelos A.T."/>
            <person name="Perreira-Neves A."/>
            <person name="Rosa I.A."/>
            <person name="Tasca T."/>
            <person name="Bogo M.R."/>
            <person name="de Souza W."/>
        </authorList>
    </citation>
    <scope>NUCLEOTIDE SEQUENCE [LARGE SCALE GENOMIC DNA]</scope>
    <source>
        <strain evidence="4">K</strain>
    </source>
</reference>
<feature type="compositionally biased region" description="Basic and acidic residues" evidence="1">
    <location>
        <begin position="1979"/>
        <end position="1991"/>
    </location>
</feature>
<dbReference type="InterPro" id="IPR015943">
    <property type="entry name" value="WD40/YVTN_repeat-like_dom_sf"/>
</dbReference>
<dbReference type="SMART" id="SM01026">
    <property type="entry name" value="Beach"/>
    <property type="match status" value="1"/>
</dbReference>
<accession>A0A1J4KP11</accession>
<organism evidence="4 5">
    <name type="scientific">Tritrichomonas foetus</name>
    <dbReference type="NCBI Taxonomy" id="1144522"/>
    <lineage>
        <taxon>Eukaryota</taxon>
        <taxon>Metamonada</taxon>
        <taxon>Parabasalia</taxon>
        <taxon>Tritrichomonadida</taxon>
        <taxon>Tritrichomonadidae</taxon>
        <taxon>Tritrichomonas</taxon>
    </lineage>
</organism>
<dbReference type="GeneID" id="94833978"/>
<dbReference type="SUPFAM" id="SSF50729">
    <property type="entry name" value="PH domain-like"/>
    <property type="match status" value="1"/>
</dbReference>